<dbReference type="Pfam" id="PF03160">
    <property type="entry name" value="Calx-beta"/>
    <property type="match status" value="1"/>
</dbReference>
<dbReference type="InterPro" id="IPR050751">
    <property type="entry name" value="ECM_structural_protein"/>
</dbReference>
<dbReference type="PROSITE" id="PS01186">
    <property type="entry name" value="EGF_2"/>
    <property type="match status" value="2"/>
</dbReference>
<keyword evidence="3" id="KW-0677">Repeat</keyword>
<dbReference type="InterPro" id="IPR001881">
    <property type="entry name" value="EGF-like_Ca-bd_dom"/>
</dbReference>
<dbReference type="FunFam" id="2.10.25.10:FF:000038">
    <property type="entry name" value="Fibrillin 2"/>
    <property type="match status" value="1"/>
</dbReference>
<gene>
    <name evidence="9" type="ORF">GBAR_LOCUS6129</name>
</gene>
<evidence type="ECO:0000313" key="10">
    <source>
        <dbReference type="Proteomes" id="UP001174909"/>
    </source>
</evidence>
<feature type="chain" id="PRO_5041322124" evidence="7">
    <location>
        <begin position="26"/>
        <end position="522"/>
    </location>
</feature>
<protein>
    <submittedName>
        <fullName evidence="9">Fibrillin-3</fullName>
    </submittedName>
</protein>
<dbReference type="InterPro" id="IPR000152">
    <property type="entry name" value="EGF-type_Asp/Asn_hydroxyl_site"/>
</dbReference>
<dbReference type="PROSITE" id="PS00010">
    <property type="entry name" value="ASX_HYDROXYL"/>
    <property type="match status" value="2"/>
</dbReference>
<dbReference type="Proteomes" id="UP001174909">
    <property type="component" value="Unassembled WGS sequence"/>
</dbReference>
<dbReference type="SMART" id="SM00237">
    <property type="entry name" value="Calx_beta"/>
    <property type="match status" value="1"/>
</dbReference>
<dbReference type="GO" id="GO:0005509">
    <property type="term" value="F:calcium ion binding"/>
    <property type="evidence" value="ECO:0007669"/>
    <property type="project" value="InterPro"/>
</dbReference>
<dbReference type="EMBL" id="CASHTH010000919">
    <property type="protein sequence ID" value="CAI8009048.1"/>
    <property type="molecule type" value="Genomic_DNA"/>
</dbReference>
<dbReference type="SUPFAM" id="SSF141072">
    <property type="entry name" value="CalX-like"/>
    <property type="match status" value="2"/>
</dbReference>
<evidence type="ECO:0000313" key="9">
    <source>
        <dbReference type="EMBL" id="CAI8009048.1"/>
    </source>
</evidence>
<keyword evidence="4" id="KW-0106">Calcium</keyword>
<sequence>MALRANTLLAAVVFGLLQLYSVSKAQPMLNVQFTEVDFQAVEGELQIDFRLTVMGAVPVQLELMITPYTFDEYTDQIGRPIPDIIADRADGVNRAEETLDFPRQPVTVTIPPSDVTRRDFQGSVSIEIDIINEPEEIFLLLVEPTEDTANDAEAPNIIFENNGLTIARIVDDDEVSFQFEQVLYDVSEADGQLPDRIQLVRDIDSELEYTFNISLRGGDTPATEGDDFVFMEDLVILFPPSVNRVSIPINILPDDQVELREDFRLALISQADNPSTNIRIGPNINTQVVINDDEVLKVGFDPDNLVFNEDEGEVTIDAVILSPNVAMNVIAVFNIFAEPGTATNPEDYRAMTREEAEDSINTPQLFLDSNSPQARTSITIVNDTVVEGPETLQLMFVFSTAFTPVEVEGCPVNITILDRPVNECEEGIDNCDAMAECRDLADGFECICPLGFTGDGTICDDIDECELELDNCSPNARCINTVGSFRCECLLGFTGDGIDCEDIDECELGLDNCDPIARVSTP</sequence>
<evidence type="ECO:0000256" key="6">
    <source>
        <dbReference type="PROSITE-ProRule" id="PRU00076"/>
    </source>
</evidence>
<dbReference type="SMART" id="SM00179">
    <property type="entry name" value="EGF_CA"/>
    <property type="match status" value="2"/>
</dbReference>
<keyword evidence="5" id="KW-1015">Disulfide bond</keyword>
<dbReference type="PANTHER" id="PTHR24034">
    <property type="entry name" value="EGF-LIKE DOMAIN-CONTAINING PROTEIN"/>
    <property type="match status" value="1"/>
</dbReference>
<evidence type="ECO:0000256" key="7">
    <source>
        <dbReference type="SAM" id="SignalP"/>
    </source>
</evidence>
<dbReference type="Pfam" id="PF12947">
    <property type="entry name" value="EGF_3"/>
    <property type="match status" value="2"/>
</dbReference>
<name>A0AA35RE46_GEOBA</name>
<dbReference type="InterPro" id="IPR038081">
    <property type="entry name" value="CalX-like_sf"/>
</dbReference>
<evidence type="ECO:0000256" key="4">
    <source>
        <dbReference type="ARBA" id="ARBA00022837"/>
    </source>
</evidence>
<dbReference type="Gene3D" id="2.10.25.10">
    <property type="entry name" value="Laminin"/>
    <property type="match status" value="2"/>
</dbReference>
<feature type="domain" description="EGF-like" evidence="8">
    <location>
        <begin position="420"/>
        <end position="460"/>
    </location>
</feature>
<evidence type="ECO:0000256" key="1">
    <source>
        <dbReference type="ARBA" id="ARBA00022536"/>
    </source>
</evidence>
<accession>A0AA35RE46</accession>
<dbReference type="InterPro" id="IPR018097">
    <property type="entry name" value="EGF_Ca-bd_CS"/>
</dbReference>
<comment type="caution">
    <text evidence="9">The sequence shown here is derived from an EMBL/GenBank/DDBJ whole genome shotgun (WGS) entry which is preliminary data.</text>
</comment>
<reference evidence="9" key="1">
    <citation type="submission" date="2023-03" db="EMBL/GenBank/DDBJ databases">
        <authorList>
            <person name="Steffen K."/>
            <person name="Cardenas P."/>
        </authorList>
    </citation>
    <scope>NUCLEOTIDE SEQUENCE</scope>
</reference>
<comment type="caution">
    <text evidence="6">Lacks conserved residue(s) required for the propagation of feature annotation.</text>
</comment>
<dbReference type="InterPro" id="IPR009030">
    <property type="entry name" value="Growth_fac_rcpt_cys_sf"/>
</dbReference>
<evidence type="ECO:0000256" key="2">
    <source>
        <dbReference type="ARBA" id="ARBA00022729"/>
    </source>
</evidence>
<dbReference type="PANTHER" id="PTHR24034:SF204">
    <property type="entry name" value="ADHESION G PROTEIN-COUPLED RECEPTOR E1"/>
    <property type="match status" value="1"/>
</dbReference>
<evidence type="ECO:0000259" key="8">
    <source>
        <dbReference type="PROSITE" id="PS50026"/>
    </source>
</evidence>
<organism evidence="9 10">
    <name type="scientific">Geodia barretti</name>
    <name type="common">Barrett's horny sponge</name>
    <dbReference type="NCBI Taxonomy" id="519541"/>
    <lineage>
        <taxon>Eukaryota</taxon>
        <taxon>Metazoa</taxon>
        <taxon>Porifera</taxon>
        <taxon>Demospongiae</taxon>
        <taxon>Heteroscleromorpha</taxon>
        <taxon>Tetractinellida</taxon>
        <taxon>Astrophorina</taxon>
        <taxon>Geodiidae</taxon>
        <taxon>Geodia</taxon>
    </lineage>
</organism>
<dbReference type="InterPro" id="IPR000742">
    <property type="entry name" value="EGF"/>
</dbReference>
<keyword evidence="10" id="KW-1185">Reference proteome</keyword>
<feature type="signal peptide" evidence="7">
    <location>
        <begin position="1"/>
        <end position="25"/>
    </location>
</feature>
<proteinExistence type="predicted"/>
<feature type="domain" description="EGF-like" evidence="8">
    <location>
        <begin position="461"/>
        <end position="501"/>
    </location>
</feature>
<dbReference type="InterPro" id="IPR024731">
    <property type="entry name" value="NELL2-like_EGF"/>
</dbReference>
<dbReference type="SUPFAM" id="SSF57184">
    <property type="entry name" value="Growth factor receptor domain"/>
    <property type="match status" value="1"/>
</dbReference>
<keyword evidence="2 7" id="KW-0732">Signal</keyword>
<dbReference type="GO" id="GO:0016020">
    <property type="term" value="C:membrane"/>
    <property type="evidence" value="ECO:0007669"/>
    <property type="project" value="InterPro"/>
</dbReference>
<dbReference type="AlphaFoldDB" id="A0AA35RE46"/>
<dbReference type="Gene3D" id="2.60.40.2030">
    <property type="match status" value="2"/>
</dbReference>
<evidence type="ECO:0000256" key="3">
    <source>
        <dbReference type="ARBA" id="ARBA00022737"/>
    </source>
</evidence>
<dbReference type="SMART" id="SM00181">
    <property type="entry name" value="EGF"/>
    <property type="match status" value="2"/>
</dbReference>
<dbReference type="GO" id="GO:0007154">
    <property type="term" value="P:cell communication"/>
    <property type="evidence" value="ECO:0007669"/>
    <property type="project" value="InterPro"/>
</dbReference>
<dbReference type="PROSITE" id="PS50026">
    <property type="entry name" value="EGF_3"/>
    <property type="match status" value="2"/>
</dbReference>
<dbReference type="PROSITE" id="PS01187">
    <property type="entry name" value="EGF_CA"/>
    <property type="match status" value="1"/>
</dbReference>
<evidence type="ECO:0000256" key="5">
    <source>
        <dbReference type="ARBA" id="ARBA00023157"/>
    </source>
</evidence>
<dbReference type="CDD" id="cd00054">
    <property type="entry name" value="EGF_CA"/>
    <property type="match status" value="2"/>
</dbReference>
<keyword evidence="1 6" id="KW-0245">EGF-like domain</keyword>
<dbReference type="InterPro" id="IPR003644">
    <property type="entry name" value="Calx_beta"/>
</dbReference>